<comment type="caution">
    <text evidence="1">The sequence shown here is derived from an EMBL/GenBank/DDBJ whole genome shotgun (WGS) entry which is preliminary data.</text>
</comment>
<sequence length="137" mass="15013">MPRSYVNNAYNRRLGRVGMPLGSMPVSSPKTYVGNSYNQSVGREGLKHGTALISKSSSQSPSVKVDVDNVFNRALGRVGMPLGSMTVSSEKSSTKTGSPVKRKESYITINIRVLVKGYCERPICISEYPLLNRNLSR</sequence>
<gene>
    <name evidence="1" type="ORF">KP79_PYT24377</name>
</gene>
<proteinExistence type="predicted"/>
<reference evidence="1 2" key="1">
    <citation type="journal article" date="2017" name="Nat. Ecol. Evol.">
        <title>Scallop genome provides insights into evolution of bilaterian karyotype and development.</title>
        <authorList>
            <person name="Wang S."/>
            <person name="Zhang J."/>
            <person name="Jiao W."/>
            <person name="Li J."/>
            <person name="Xun X."/>
            <person name="Sun Y."/>
            <person name="Guo X."/>
            <person name="Huan P."/>
            <person name="Dong B."/>
            <person name="Zhang L."/>
            <person name="Hu X."/>
            <person name="Sun X."/>
            <person name="Wang J."/>
            <person name="Zhao C."/>
            <person name="Wang Y."/>
            <person name="Wang D."/>
            <person name="Huang X."/>
            <person name="Wang R."/>
            <person name="Lv J."/>
            <person name="Li Y."/>
            <person name="Zhang Z."/>
            <person name="Liu B."/>
            <person name="Lu W."/>
            <person name="Hui Y."/>
            <person name="Liang J."/>
            <person name="Zhou Z."/>
            <person name="Hou R."/>
            <person name="Li X."/>
            <person name="Liu Y."/>
            <person name="Li H."/>
            <person name="Ning X."/>
            <person name="Lin Y."/>
            <person name="Zhao L."/>
            <person name="Xing Q."/>
            <person name="Dou J."/>
            <person name="Li Y."/>
            <person name="Mao J."/>
            <person name="Guo H."/>
            <person name="Dou H."/>
            <person name="Li T."/>
            <person name="Mu C."/>
            <person name="Jiang W."/>
            <person name="Fu Q."/>
            <person name="Fu X."/>
            <person name="Miao Y."/>
            <person name="Liu J."/>
            <person name="Yu Q."/>
            <person name="Li R."/>
            <person name="Liao H."/>
            <person name="Li X."/>
            <person name="Kong Y."/>
            <person name="Jiang Z."/>
            <person name="Chourrout D."/>
            <person name="Li R."/>
            <person name="Bao Z."/>
        </authorList>
    </citation>
    <scope>NUCLEOTIDE SEQUENCE [LARGE SCALE GENOMIC DNA]</scope>
    <source>
        <strain evidence="1 2">PY_sf001</strain>
    </source>
</reference>
<keyword evidence="2" id="KW-1185">Reference proteome</keyword>
<accession>A0A210QS55</accession>
<dbReference type="AlphaFoldDB" id="A0A210QS55"/>
<evidence type="ECO:0000313" key="1">
    <source>
        <dbReference type="EMBL" id="OWF51580.1"/>
    </source>
</evidence>
<dbReference type="EMBL" id="NEDP02002206">
    <property type="protein sequence ID" value="OWF51580.1"/>
    <property type="molecule type" value="Genomic_DNA"/>
</dbReference>
<dbReference type="Proteomes" id="UP000242188">
    <property type="component" value="Unassembled WGS sequence"/>
</dbReference>
<organism evidence="1 2">
    <name type="scientific">Mizuhopecten yessoensis</name>
    <name type="common">Japanese scallop</name>
    <name type="synonym">Patinopecten yessoensis</name>
    <dbReference type="NCBI Taxonomy" id="6573"/>
    <lineage>
        <taxon>Eukaryota</taxon>
        <taxon>Metazoa</taxon>
        <taxon>Spiralia</taxon>
        <taxon>Lophotrochozoa</taxon>
        <taxon>Mollusca</taxon>
        <taxon>Bivalvia</taxon>
        <taxon>Autobranchia</taxon>
        <taxon>Pteriomorphia</taxon>
        <taxon>Pectinida</taxon>
        <taxon>Pectinoidea</taxon>
        <taxon>Pectinidae</taxon>
        <taxon>Mizuhopecten</taxon>
    </lineage>
</organism>
<dbReference type="OrthoDB" id="4062651at2759"/>
<evidence type="ECO:0000313" key="2">
    <source>
        <dbReference type="Proteomes" id="UP000242188"/>
    </source>
</evidence>
<dbReference type="STRING" id="6573.A0A210QS55"/>
<protein>
    <submittedName>
        <fullName evidence="1">Uncharacterized protein</fullName>
    </submittedName>
</protein>
<name>A0A210QS55_MIZYE</name>